<reference evidence="1" key="1">
    <citation type="submission" date="2018-10" db="EMBL/GenBank/DDBJ databases">
        <title>Hidden diversity of soil giant viruses.</title>
        <authorList>
            <person name="Schulz F."/>
            <person name="Alteio L."/>
            <person name="Goudeau D."/>
            <person name="Ryan E.M."/>
            <person name="Malmstrom R.R."/>
            <person name="Blanchard J."/>
            <person name="Woyke T."/>
        </authorList>
    </citation>
    <scope>NUCLEOTIDE SEQUENCE</scope>
    <source>
        <strain evidence="1">HYV1</strain>
    </source>
</reference>
<organism evidence="1">
    <name type="scientific">Hyperionvirus sp</name>
    <dbReference type="NCBI Taxonomy" id="2487770"/>
    <lineage>
        <taxon>Viruses</taxon>
        <taxon>Varidnaviria</taxon>
        <taxon>Bamfordvirae</taxon>
        <taxon>Nucleocytoviricota</taxon>
        <taxon>Megaviricetes</taxon>
        <taxon>Imitervirales</taxon>
        <taxon>Mimiviridae</taxon>
        <taxon>Klosneuvirinae</taxon>
    </lineage>
</organism>
<dbReference type="EMBL" id="MK072405">
    <property type="protein sequence ID" value="AYV84357.1"/>
    <property type="molecule type" value="Genomic_DNA"/>
</dbReference>
<accession>A0A3G5AAW8</accession>
<name>A0A3G5AAW8_9VIRU</name>
<sequence>MSIGEEKRILSCICFLKCLLVSDKRIRSEKVMNWIVSSMGFVVRSIWLG</sequence>
<proteinExistence type="predicted"/>
<evidence type="ECO:0000313" key="1">
    <source>
        <dbReference type="EMBL" id="AYV84357.1"/>
    </source>
</evidence>
<protein>
    <submittedName>
        <fullName evidence="1">Uncharacterized protein</fullName>
    </submittedName>
</protein>
<gene>
    <name evidence="1" type="ORF">Hyperionvirus23_24</name>
</gene>